<keyword evidence="4" id="KW-0808">Transferase</keyword>
<keyword evidence="6" id="KW-0479">Metal-binding</keyword>
<dbReference type="GO" id="GO:0016020">
    <property type="term" value="C:membrane"/>
    <property type="evidence" value="ECO:0007669"/>
    <property type="project" value="UniProtKB-SubCell"/>
</dbReference>
<dbReference type="AlphaFoldDB" id="A0A2G9HKX7"/>
<sequence>METILVGLASCLGAVVFYAVGETCEGEEGVLKSVIRVKEIKDLAELLNSASKAAPLLVTVTGKVGSDTPINCKYSGLRGAIVEQRDDGTDRVHVVGAHSASGLVLPAKWEVFEEPSKVANDGHQGIKILVGAKRIELVLPASTPLTIVDKDRGSNHRVHVAATRSDSGSVLPAKQVVIEKSSKVTNESERHEANGDLDCRKCIKIFLGVKRIECVLPIGTHLTVVGEVVKDKVGSVCIQKPRDGPFYVSDSTLDQLIANSKFRASFYKFASKGCTVFGVFLLVMHAIDYIMTK</sequence>
<keyword evidence="12" id="KW-0732">Signal</keyword>
<dbReference type="PANTHER" id="PTHR47568:SF2">
    <property type="entry name" value="E3 UBIQUITIN-PROTEIN LIGASE SP1-RELATED"/>
    <property type="match status" value="1"/>
</dbReference>
<evidence type="ECO:0000313" key="14">
    <source>
        <dbReference type="EMBL" id="PIN18188.1"/>
    </source>
</evidence>
<keyword evidence="5" id="KW-0812">Transmembrane</keyword>
<organism evidence="14 15">
    <name type="scientific">Handroanthus impetiginosus</name>
    <dbReference type="NCBI Taxonomy" id="429701"/>
    <lineage>
        <taxon>Eukaryota</taxon>
        <taxon>Viridiplantae</taxon>
        <taxon>Streptophyta</taxon>
        <taxon>Embryophyta</taxon>
        <taxon>Tracheophyta</taxon>
        <taxon>Spermatophyta</taxon>
        <taxon>Magnoliopsida</taxon>
        <taxon>eudicotyledons</taxon>
        <taxon>Gunneridae</taxon>
        <taxon>Pentapetalae</taxon>
        <taxon>asterids</taxon>
        <taxon>lamiids</taxon>
        <taxon>Lamiales</taxon>
        <taxon>Bignoniaceae</taxon>
        <taxon>Crescentiina</taxon>
        <taxon>Tabebuia alliance</taxon>
        <taxon>Handroanthus</taxon>
    </lineage>
</organism>
<evidence type="ECO:0000256" key="10">
    <source>
        <dbReference type="ARBA" id="ARBA00022989"/>
    </source>
</evidence>
<comment type="subcellular location">
    <subcellularLocation>
        <location evidence="2">Membrane</location>
        <topology evidence="2">Multi-pass membrane protein</topology>
    </subcellularLocation>
</comment>
<evidence type="ECO:0000256" key="3">
    <source>
        <dbReference type="ARBA" id="ARBA00012483"/>
    </source>
</evidence>
<gene>
    <name evidence="14" type="ORF">CDL12_09156</name>
</gene>
<keyword evidence="9" id="KW-0862">Zinc</keyword>
<evidence type="ECO:0000256" key="6">
    <source>
        <dbReference type="ARBA" id="ARBA00022723"/>
    </source>
</evidence>
<dbReference type="EMBL" id="NKXS01001508">
    <property type="protein sequence ID" value="PIN18188.1"/>
    <property type="molecule type" value="Genomic_DNA"/>
</dbReference>
<comment type="caution">
    <text evidence="14">The sequence shown here is derived from an EMBL/GenBank/DDBJ whole genome shotgun (WGS) entry which is preliminary data.</text>
</comment>
<reference evidence="15" key="1">
    <citation type="journal article" date="2018" name="Gigascience">
        <title>Genome assembly of the Pink Ipe (Handroanthus impetiginosus, Bignoniaceae), a highly valued, ecologically keystone Neotropical timber forest tree.</title>
        <authorList>
            <person name="Silva-Junior O.B."/>
            <person name="Grattapaglia D."/>
            <person name="Novaes E."/>
            <person name="Collevatti R.G."/>
        </authorList>
    </citation>
    <scope>NUCLEOTIDE SEQUENCE [LARGE SCALE GENOMIC DNA]</scope>
    <source>
        <strain evidence="15">cv. UFG-1</strain>
    </source>
</reference>
<dbReference type="InterPro" id="IPR022170">
    <property type="entry name" value="MUL1-like"/>
</dbReference>
<evidence type="ECO:0000256" key="11">
    <source>
        <dbReference type="ARBA" id="ARBA00023136"/>
    </source>
</evidence>
<accession>A0A2G9HKX7</accession>
<dbReference type="OrthoDB" id="66726at2759"/>
<evidence type="ECO:0000256" key="12">
    <source>
        <dbReference type="SAM" id="SignalP"/>
    </source>
</evidence>
<proteinExistence type="predicted"/>
<evidence type="ECO:0000256" key="2">
    <source>
        <dbReference type="ARBA" id="ARBA00004141"/>
    </source>
</evidence>
<keyword evidence="7" id="KW-0863">Zinc-finger</keyword>
<feature type="signal peptide" evidence="12">
    <location>
        <begin position="1"/>
        <end position="26"/>
    </location>
</feature>
<protein>
    <recommendedName>
        <fullName evidence="3">RING-type E3 ubiquitin transferase</fullName>
        <ecNumber evidence="3">2.3.2.27</ecNumber>
    </recommendedName>
</protein>
<dbReference type="Pfam" id="PF12483">
    <property type="entry name" value="GIDE"/>
    <property type="match status" value="1"/>
</dbReference>
<feature type="chain" id="PRO_5013722064" description="RING-type E3 ubiquitin transferase" evidence="12">
    <location>
        <begin position="27"/>
        <end position="293"/>
    </location>
</feature>
<evidence type="ECO:0000313" key="15">
    <source>
        <dbReference type="Proteomes" id="UP000231279"/>
    </source>
</evidence>
<keyword evidence="15" id="KW-1185">Reference proteome</keyword>
<keyword evidence="11" id="KW-0472">Membrane</keyword>
<dbReference type="STRING" id="429701.A0A2G9HKX7"/>
<evidence type="ECO:0000256" key="1">
    <source>
        <dbReference type="ARBA" id="ARBA00000900"/>
    </source>
</evidence>
<evidence type="ECO:0000259" key="13">
    <source>
        <dbReference type="Pfam" id="PF12483"/>
    </source>
</evidence>
<dbReference type="GO" id="GO:0016567">
    <property type="term" value="P:protein ubiquitination"/>
    <property type="evidence" value="ECO:0007669"/>
    <property type="project" value="InterPro"/>
</dbReference>
<comment type="catalytic activity">
    <reaction evidence="1">
        <text>S-ubiquitinyl-[E2 ubiquitin-conjugating enzyme]-L-cysteine + [acceptor protein]-L-lysine = [E2 ubiquitin-conjugating enzyme]-L-cysteine + N(6)-ubiquitinyl-[acceptor protein]-L-lysine.</text>
        <dbReference type="EC" id="2.3.2.27"/>
    </reaction>
</comment>
<evidence type="ECO:0000256" key="7">
    <source>
        <dbReference type="ARBA" id="ARBA00022771"/>
    </source>
</evidence>
<evidence type="ECO:0000256" key="8">
    <source>
        <dbReference type="ARBA" id="ARBA00022786"/>
    </source>
</evidence>
<evidence type="ECO:0000256" key="5">
    <source>
        <dbReference type="ARBA" id="ARBA00022692"/>
    </source>
</evidence>
<dbReference type="EC" id="2.3.2.27" evidence="3"/>
<dbReference type="GO" id="GO:0061630">
    <property type="term" value="F:ubiquitin protein ligase activity"/>
    <property type="evidence" value="ECO:0007669"/>
    <property type="project" value="UniProtKB-EC"/>
</dbReference>
<keyword evidence="10" id="KW-1133">Transmembrane helix</keyword>
<dbReference type="GO" id="GO:0008270">
    <property type="term" value="F:zinc ion binding"/>
    <property type="evidence" value="ECO:0007669"/>
    <property type="project" value="UniProtKB-KW"/>
</dbReference>
<feature type="domain" description="E3 Ubiquitin ligase MUL1-like" evidence="13">
    <location>
        <begin position="154"/>
        <end position="278"/>
    </location>
</feature>
<name>A0A2G9HKX7_9LAMI</name>
<evidence type="ECO:0000256" key="4">
    <source>
        <dbReference type="ARBA" id="ARBA00022679"/>
    </source>
</evidence>
<dbReference type="PANTHER" id="PTHR47568">
    <property type="match status" value="1"/>
</dbReference>
<evidence type="ECO:0000256" key="9">
    <source>
        <dbReference type="ARBA" id="ARBA00022833"/>
    </source>
</evidence>
<keyword evidence="8" id="KW-0833">Ubl conjugation pathway</keyword>
<dbReference type="InterPro" id="IPR044231">
    <property type="entry name" value="SP1/SPL1"/>
</dbReference>
<dbReference type="Proteomes" id="UP000231279">
    <property type="component" value="Unassembled WGS sequence"/>
</dbReference>